<reference evidence="2" key="1">
    <citation type="journal article" date="2022" name="Mol. Ecol. Resour.">
        <title>The genomes of chicory, endive, great burdock and yacon provide insights into Asteraceae palaeo-polyploidization history and plant inulin production.</title>
        <authorList>
            <person name="Fan W."/>
            <person name="Wang S."/>
            <person name="Wang H."/>
            <person name="Wang A."/>
            <person name="Jiang F."/>
            <person name="Liu H."/>
            <person name="Zhao H."/>
            <person name="Xu D."/>
            <person name="Zhang Y."/>
        </authorList>
    </citation>
    <scope>NUCLEOTIDE SEQUENCE [LARGE SCALE GENOMIC DNA]</scope>
    <source>
        <strain evidence="2">cv. Punajuju</strain>
    </source>
</reference>
<sequence length="66" mass="7866">MYKNFKLIWHFRGLNKQPSQSIRVWRTKRSDCIKARQSQRKGEREREKERGGLGFGGFDIQVIKNA</sequence>
<organism evidence="1 2">
    <name type="scientific">Cichorium intybus</name>
    <name type="common">Chicory</name>
    <dbReference type="NCBI Taxonomy" id="13427"/>
    <lineage>
        <taxon>Eukaryota</taxon>
        <taxon>Viridiplantae</taxon>
        <taxon>Streptophyta</taxon>
        <taxon>Embryophyta</taxon>
        <taxon>Tracheophyta</taxon>
        <taxon>Spermatophyta</taxon>
        <taxon>Magnoliopsida</taxon>
        <taxon>eudicotyledons</taxon>
        <taxon>Gunneridae</taxon>
        <taxon>Pentapetalae</taxon>
        <taxon>asterids</taxon>
        <taxon>campanulids</taxon>
        <taxon>Asterales</taxon>
        <taxon>Asteraceae</taxon>
        <taxon>Cichorioideae</taxon>
        <taxon>Cichorieae</taxon>
        <taxon>Cichoriinae</taxon>
        <taxon>Cichorium</taxon>
    </lineage>
</organism>
<evidence type="ECO:0000313" key="2">
    <source>
        <dbReference type="Proteomes" id="UP001055811"/>
    </source>
</evidence>
<protein>
    <submittedName>
        <fullName evidence="1">Uncharacterized protein</fullName>
    </submittedName>
</protein>
<gene>
    <name evidence="1" type="ORF">L2E82_39673</name>
</gene>
<evidence type="ECO:0000313" key="1">
    <source>
        <dbReference type="EMBL" id="KAI3709905.1"/>
    </source>
</evidence>
<dbReference type="EMBL" id="CM042015">
    <property type="protein sequence ID" value="KAI3709905.1"/>
    <property type="molecule type" value="Genomic_DNA"/>
</dbReference>
<name>A0ACB9AJU3_CICIN</name>
<comment type="caution">
    <text evidence="1">The sequence shown here is derived from an EMBL/GenBank/DDBJ whole genome shotgun (WGS) entry which is preliminary data.</text>
</comment>
<reference evidence="1 2" key="2">
    <citation type="journal article" date="2022" name="Mol. Ecol. Resour.">
        <title>The genomes of chicory, endive, great burdock and yacon provide insights into Asteraceae paleo-polyploidization history and plant inulin production.</title>
        <authorList>
            <person name="Fan W."/>
            <person name="Wang S."/>
            <person name="Wang H."/>
            <person name="Wang A."/>
            <person name="Jiang F."/>
            <person name="Liu H."/>
            <person name="Zhao H."/>
            <person name="Xu D."/>
            <person name="Zhang Y."/>
        </authorList>
    </citation>
    <scope>NUCLEOTIDE SEQUENCE [LARGE SCALE GENOMIC DNA]</scope>
    <source>
        <strain evidence="2">cv. Punajuju</strain>
        <tissue evidence="1">Leaves</tissue>
    </source>
</reference>
<accession>A0ACB9AJU3</accession>
<keyword evidence="2" id="KW-1185">Reference proteome</keyword>
<dbReference type="Proteomes" id="UP001055811">
    <property type="component" value="Linkage Group LG07"/>
</dbReference>
<proteinExistence type="predicted"/>